<dbReference type="AlphaFoldDB" id="A0AAV5GVE7"/>
<keyword evidence="3" id="KW-1185">Reference proteome</keyword>
<proteinExistence type="predicted"/>
<name>A0AAV5GVE7_9BASI</name>
<feature type="compositionally biased region" description="Low complexity" evidence="1">
    <location>
        <begin position="70"/>
        <end position="81"/>
    </location>
</feature>
<evidence type="ECO:0000313" key="3">
    <source>
        <dbReference type="Proteomes" id="UP001342314"/>
    </source>
</evidence>
<dbReference type="Proteomes" id="UP001342314">
    <property type="component" value="Unassembled WGS sequence"/>
</dbReference>
<comment type="caution">
    <text evidence="2">The sequence shown here is derived from an EMBL/GenBank/DDBJ whole genome shotgun (WGS) entry which is preliminary data.</text>
</comment>
<organism evidence="2 3">
    <name type="scientific">Rhodotorula paludigena</name>
    <dbReference type="NCBI Taxonomy" id="86838"/>
    <lineage>
        <taxon>Eukaryota</taxon>
        <taxon>Fungi</taxon>
        <taxon>Dikarya</taxon>
        <taxon>Basidiomycota</taxon>
        <taxon>Pucciniomycotina</taxon>
        <taxon>Microbotryomycetes</taxon>
        <taxon>Sporidiobolales</taxon>
        <taxon>Sporidiobolaceae</taxon>
        <taxon>Rhodotorula</taxon>
    </lineage>
</organism>
<evidence type="ECO:0008006" key="4">
    <source>
        <dbReference type="Google" id="ProtNLM"/>
    </source>
</evidence>
<feature type="compositionally biased region" description="Low complexity" evidence="1">
    <location>
        <begin position="112"/>
        <end position="133"/>
    </location>
</feature>
<protein>
    <recommendedName>
        <fullName evidence="4">Mediator of RNA polymerase II transcription subunit 11</fullName>
    </recommendedName>
</protein>
<evidence type="ECO:0000313" key="2">
    <source>
        <dbReference type="EMBL" id="GJN94203.1"/>
    </source>
</evidence>
<evidence type="ECO:0000256" key="1">
    <source>
        <dbReference type="SAM" id="MobiDB-lite"/>
    </source>
</evidence>
<dbReference type="EMBL" id="BQKY01000016">
    <property type="protein sequence ID" value="GJN94203.1"/>
    <property type="molecule type" value="Genomic_DNA"/>
</dbReference>
<sequence length="282" mass="28178">MGVTARDSLNSLPAESGCSCELSSALSALYTRPRPTLAHPSPSAWLTAPSPAAPFAATTAALSPPPAPSPAAARATSTAAPTPRPVHRLANTALRPSAPASPASPAQPAPLAPAAAALPPAAGAPPTTLGGTSSAALQVTDPVVDARRAVALLEGADGAAEGLLDRVQRDVEALLDAYDNAFEPRKAAGAADSDAERGAELSRALASLDSLLALLSRSSVGGFVPPPPPSASSASLDPTEAALDSKLSAAHIERANERVQGLFKEVQRVKEGADIVKSALKG</sequence>
<gene>
    <name evidence="2" type="ORF">Rhopal_007277-T1</name>
</gene>
<feature type="region of interest" description="Disordered" evidence="1">
    <location>
        <begin position="56"/>
        <end position="133"/>
    </location>
</feature>
<reference evidence="2 3" key="1">
    <citation type="submission" date="2021-12" db="EMBL/GenBank/DDBJ databases">
        <title>High titer production of polyol ester of fatty acids by Rhodotorula paludigena BS15 towards product separation-free biomass refinery.</title>
        <authorList>
            <person name="Mano J."/>
            <person name="Ono H."/>
            <person name="Tanaka T."/>
            <person name="Naito K."/>
            <person name="Sushida H."/>
            <person name="Ike M."/>
            <person name="Tokuyasu K."/>
            <person name="Kitaoka M."/>
        </authorList>
    </citation>
    <scope>NUCLEOTIDE SEQUENCE [LARGE SCALE GENOMIC DNA]</scope>
    <source>
        <strain evidence="2 3">BS15</strain>
    </source>
</reference>
<accession>A0AAV5GVE7</accession>